<dbReference type="Proteomes" id="UP000256304">
    <property type="component" value="Unassembled WGS sequence"/>
</dbReference>
<sequence length="123" mass="14094">KESLRTIRSMDTPKTSNVSVEAMETGTHPDPRASSTWRTKMGESDHGEFKAWCMGNVPKHKQRPSDFLLGSERAEEYAFSLFGALLTFWNRRMRTRMYGGVRGRRLAASSYSIYIHSFGEVIR</sequence>
<dbReference type="EMBL" id="QTTN01000019">
    <property type="protein sequence ID" value="REE81168.1"/>
    <property type="molecule type" value="Genomic_DNA"/>
</dbReference>
<proteinExistence type="predicted"/>
<feature type="non-terminal residue" evidence="2">
    <location>
        <position position="1"/>
    </location>
</feature>
<accession>A0A3D9RNX6</accession>
<reference evidence="2 3" key="1">
    <citation type="submission" date="2018-08" db="EMBL/GenBank/DDBJ databases">
        <title>Genomic Encyclopedia of Type Strains, Phase III (KMG-III): the genomes of soil and plant-associated and newly described type strains.</title>
        <authorList>
            <person name="Whitman W."/>
        </authorList>
    </citation>
    <scope>NUCLEOTIDE SEQUENCE [LARGE SCALE GENOMIC DNA]</scope>
    <source>
        <strain evidence="2 3">CGMCC 1.10966</strain>
    </source>
</reference>
<evidence type="ECO:0000313" key="2">
    <source>
        <dbReference type="EMBL" id="REE81168.1"/>
    </source>
</evidence>
<evidence type="ECO:0000256" key="1">
    <source>
        <dbReference type="SAM" id="MobiDB-lite"/>
    </source>
</evidence>
<dbReference type="AlphaFoldDB" id="A0A3D9RNX6"/>
<gene>
    <name evidence="2" type="ORF">A8990_1191</name>
</gene>
<organism evidence="2 3">
    <name type="scientific">Paenibacillus taihuensis</name>
    <dbReference type="NCBI Taxonomy" id="1156355"/>
    <lineage>
        <taxon>Bacteria</taxon>
        <taxon>Bacillati</taxon>
        <taxon>Bacillota</taxon>
        <taxon>Bacilli</taxon>
        <taxon>Bacillales</taxon>
        <taxon>Paenibacillaceae</taxon>
        <taxon>Paenibacillus</taxon>
    </lineage>
</organism>
<name>A0A3D9RNX6_9BACL</name>
<keyword evidence="3" id="KW-1185">Reference proteome</keyword>
<comment type="caution">
    <text evidence="2">The sequence shown here is derived from an EMBL/GenBank/DDBJ whole genome shotgun (WGS) entry which is preliminary data.</text>
</comment>
<protein>
    <submittedName>
        <fullName evidence="2">Uncharacterized protein</fullName>
    </submittedName>
</protein>
<evidence type="ECO:0000313" key="3">
    <source>
        <dbReference type="Proteomes" id="UP000256304"/>
    </source>
</evidence>
<feature type="region of interest" description="Disordered" evidence="1">
    <location>
        <begin position="1"/>
        <end position="40"/>
    </location>
</feature>